<proteinExistence type="predicted"/>
<accession>A0A371FCN6</accession>
<evidence type="ECO:0000313" key="2">
    <source>
        <dbReference type="Proteomes" id="UP000257109"/>
    </source>
</evidence>
<comment type="caution">
    <text evidence="1">The sequence shown here is derived from an EMBL/GenBank/DDBJ whole genome shotgun (WGS) entry which is preliminary data.</text>
</comment>
<organism evidence="1 2">
    <name type="scientific">Mucuna pruriens</name>
    <name type="common">Velvet bean</name>
    <name type="synonym">Dolichos pruriens</name>
    <dbReference type="NCBI Taxonomy" id="157652"/>
    <lineage>
        <taxon>Eukaryota</taxon>
        <taxon>Viridiplantae</taxon>
        <taxon>Streptophyta</taxon>
        <taxon>Embryophyta</taxon>
        <taxon>Tracheophyta</taxon>
        <taxon>Spermatophyta</taxon>
        <taxon>Magnoliopsida</taxon>
        <taxon>eudicotyledons</taxon>
        <taxon>Gunneridae</taxon>
        <taxon>Pentapetalae</taxon>
        <taxon>rosids</taxon>
        <taxon>fabids</taxon>
        <taxon>Fabales</taxon>
        <taxon>Fabaceae</taxon>
        <taxon>Papilionoideae</taxon>
        <taxon>50 kb inversion clade</taxon>
        <taxon>NPAAA clade</taxon>
        <taxon>indigoferoid/millettioid clade</taxon>
        <taxon>Phaseoleae</taxon>
        <taxon>Mucuna</taxon>
    </lineage>
</organism>
<name>A0A371FCN6_MUCPR</name>
<protein>
    <submittedName>
        <fullName evidence="1">Uncharacterized protein</fullName>
    </submittedName>
</protein>
<dbReference type="EMBL" id="QJKJ01009641">
    <property type="protein sequence ID" value="RDX76041.1"/>
    <property type="molecule type" value="Genomic_DNA"/>
</dbReference>
<dbReference type="AlphaFoldDB" id="A0A371FCN6"/>
<gene>
    <name evidence="1" type="ORF">CR513_44013</name>
</gene>
<reference evidence="1" key="1">
    <citation type="submission" date="2018-05" db="EMBL/GenBank/DDBJ databases">
        <title>Draft genome of Mucuna pruriens seed.</title>
        <authorList>
            <person name="Nnadi N.E."/>
            <person name="Vos R."/>
            <person name="Hasami M.H."/>
            <person name="Devisetty U.K."/>
            <person name="Aguiy J.C."/>
        </authorList>
    </citation>
    <scope>NUCLEOTIDE SEQUENCE [LARGE SCALE GENOMIC DNA]</scope>
    <source>
        <strain evidence="1">JCA_2017</strain>
    </source>
</reference>
<sequence length="84" mass="9673">MIKLFVGQDELTKVNRRVSAEMKLSRPDRLHLGRTQVVSTVHALQPSSPIEWPNHIDHISYPARRPPQHQISCHVTLRESAMSR</sequence>
<feature type="non-terminal residue" evidence="1">
    <location>
        <position position="1"/>
    </location>
</feature>
<dbReference type="Proteomes" id="UP000257109">
    <property type="component" value="Unassembled WGS sequence"/>
</dbReference>
<keyword evidence="2" id="KW-1185">Reference proteome</keyword>
<evidence type="ECO:0000313" key="1">
    <source>
        <dbReference type="EMBL" id="RDX76041.1"/>
    </source>
</evidence>